<organism evidence="3 4">
    <name type="scientific">Puccinia sorghi</name>
    <dbReference type="NCBI Taxonomy" id="27349"/>
    <lineage>
        <taxon>Eukaryota</taxon>
        <taxon>Fungi</taxon>
        <taxon>Dikarya</taxon>
        <taxon>Basidiomycota</taxon>
        <taxon>Pucciniomycotina</taxon>
        <taxon>Pucciniomycetes</taxon>
        <taxon>Pucciniales</taxon>
        <taxon>Pucciniaceae</taxon>
        <taxon>Puccinia</taxon>
    </lineage>
</organism>
<feature type="transmembrane region" description="Helical" evidence="2">
    <location>
        <begin position="20"/>
        <end position="40"/>
    </location>
</feature>
<dbReference type="AlphaFoldDB" id="A0A0L6V7X6"/>
<evidence type="ECO:0000313" key="3">
    <source>
        <dbReference type="EMBL" id="KNZ56637.1"/>
    </source>
</evidence>
<keyword evidence="2" id="KW-1133">Transmembrane helix</keyword>
<sequence>MSISQTNERAEQPISSLGVFAILTGSIILGIVLGTVLSAMRSRCLDARRRAQGGGRGGGVWVEKDVEAVGEKDGTKDNLHGRVPVHTPRVSLYGSKERGSGGQRLSSEKARRISRPTRLLPAWETYIVVRSPLLPSPATPRRFTIGASPRTTRSLDSPHHLRSPIIRPHPTRNAAEAHSDTTVADHTPGILALQADSPLSKSSHRRVVWFDQLSSRSTHSRASRTNSLPSQWWHEEAEQEGAVQTRLRLGSACQMWLAFEQQQQPTTEAAKG</sequence>
<evidence type="ECO:0000256" key="2">
    <source>
        <dbReference type="SAM" id="Phobius"/>
    </source>
</evidence>
<keyword evidence="2" id="KW-0812">Transmembrane</keyword>
<gene>
    <name evidence="3" type="ORF">VP01_235g4</name>
</gene>
<dbReference type="Proteomes" id="UP000037035">
    <property type="component" value="Unassembled WGS sequence"/>
</dbReference>
<protein>
    <submittedName>
        <fullName evidence="3">Uncharacterized protein</fullName>
    </submittedName>
</protein>
<dbReference type="VEuPathDB" id="FungiDB:VP01_235g4"/>
<keyword evidence="4" id="KW-1185">Reference proteome</keyword>
<feature type="region of interest" description="Disordered" evidence="1">
    <location>
        <begin position="140"/>
        <end position="167"/>
    </location>
</feature>
<reference evidence="3 4" key="1">
    <citation type="submission" date="2015-08" db="EMBL/GenBank/DDBJ databases">
        <title>Next Generation Sequencing and Analysis of the Genome of Puccinia sorghi L Schw, the Causal Agent of Maize Common Rust.</title>
        <authorList>
            <person name="Rochi L."/>
            <person name="Burguener G."/>
            <person name="Darino M."/>
            <person name="Turjanski A."/>
            <person name="Kreff E."/>
            <person name="Dieguez M.J."/>
            <person name="Sacco F."/>
        </authorList>
    </citation>
    <scope>NUCLEOTIDE SEQUENCE [LARGE SCALE GENOMIC DNA]</scope>
    <source>
        <strain evidence="3 4">RO10H11247</strain>
    </source>
</reference>
<name>A0A0L6V7X6_9BASI</name>
<feature type="region of interest" description="Disordered" evidence="1">
    <location>
        <begin position="92"/>
        <end position="112"/>
    </location>
</feature>
<evidence type="ECO:0000313" key="4">
    <source>
        <dbReference type="Proteomes" id="UP000037035"/>
    </source>
</evidence>
<comment type="caution">
    <text evidence="3">The sequence shown here is derived from an EMBL/GenBank/DDBJ whole genome shotgun (WGS) entry which is preliminary data.</text>
</comment>
<accession>A0A0L6V7X6</accession>
<keyword evidence="2" id="KW-0472">Membrane</keyword>
<dbReference type="EMBL" id="LAVV01007236">
    <property type="protein sequence ID" value="KNZ56637.1"/>
    <property type="molecule type" value="Genomic_DNA"/>
</dbReference>
<dbReference type="OrthoDB" id="2497350at2759"/>
<evidence type="ECO:0000256" key="1">
    <source>
        <dbReference type="SAM" id="MobiDB-lite"/>
    </source>
</evidence>
<proteinExistence type="predicted"/>